<evidence type="ECO:0000313" key="2">
    <source>
        <dbReference type="Proteomes" id="UP000018211"/>
    </source>
</evidence>
<dbReference type="EMBL" id="CAOF01000023">
    <property type="protein sequence ID" value="CCO44694.1"/>
    <property type="molecule type" value="Genomic_DNA"/>
</dbReference>
<dbReference type="Proteomes" id="UP000018211">
    <property type="component" value="Unassembled WGS sequence"/>
</dbReference>
<evidence type="ECO:0000313" key="1">
    <source>
        <dbReference type="EMBL" id="CCO44694.1"/>
    </source>
</evidence>
<organism evidence="1 2">
    <name type="scientific">Vibrio nigripulchritudo SOn1</name>
    <dbReference type="NCBI Taxonomy" id="1238450"/>
    <lineage>
        <taxon>Bacteria</taxon>
        <taxon>Pseudomonadati</taxon>
        <taxon>Pseudomonadota</taxon>
        <taxon>Gammaproteobacteria</taxon>
        <taxon>Vibrionales</taxon>
        <taxon>Vibrionaceae</taxon>
        <taxon>Vibrio</taxon>
    </lineage>
</organism>
<comment type="caution">
    <text evidence="1">The sequence shown here is derived from an EMBL/GenBank/DDBJ whole genome shotgun (WGS) entry which is preliminary data.</text>
</comment>
<proteinExistence type="predicted"/>
<name>A0AAV2VJP5_9VIBR</name>
<reference evidence="1 2" key="1">
    <citation type="journal article" date="2013" name="ISME J.">
        <title>Comparative genomics of pathogenic lineages of Vibrio nigripulchritudo identifies virulence-associated traits.</title>
        <authorList>
            <person name="Goudenege D."/>
            <person name="Labreuche Y."/>
            <person name="Krin E."/>
            <person name="Ansquer D."/>
            <person name="Mangenot S."/>
            <person name="Calteau A."/>
            <person name="Medigue C."/>
            <person name="Mazel D."/>
            <person name="Polz M.F."/>
            <person name="Le Roux F."/>
        </authorList>
    </citation>
    <scope>NUCLEOTIDE SEQUENCE [LARGE SCALE GENOMIC DNA]</scope>
    <source>
        <strain evidence="1 2">SOn1</strain>
    </source>
</reference>
<accession>A0AAV2VJP5</accession>
<sequence>MILFTSRAAYFSHDSYSHVTPRLVTTYQESHVNKLKDK</sequence>
<dbReference type="AlphaFoldDB" id="A0AAV2VJP5"/>
<protein>
    <submittedName>
        <fullName evidence="1">Uncharacterized protein</fullName>
    </submittedName>
</protein>
<gene>
    <name evidence="1" type="ORF">VIBNISOn1_1190039</name>
</gene>